<dbReference type="Gene3D" id="3.30.565.10">
    <property type="entry name" value="Histidine kinase-like ATPase, C-terminal domain"/>
    <property type="match status" value="1"/>
</dbReference>
<dbReference type="Pfam" id="PF13581">
    <property type="entry name" value="HATPase_c_2"/>
    <property type="match status" value="1"/>
</dbReference>
<gene>
    <name evidence="3" type="ORF">QNN03_30750</name>
</gene>
<keyword evidence="3" id="KW-0547">Nucleotide-binding</keyword>
<dbReference type="EMBL" id="JASJUS010000038">
    <property type="protein sequence ID" value="MDL2080831.1"/>
    <property type="molecule type" value="Genomic_DNA"/>
</dbReference>
<dbReference type="SUPFAM" id="SSF55874">
    <property type="entry name" value="ATPase domain of HSP90 chaperone/DNA topoisomerase II/histidine kinase"/>
    <property type="match status" value="1"/>
</dbReference>
<accession>A0ABT7J8W7</accession>
<dbReference type="PANTHER" id="PTHR35526">
    <property type="entry name" value="ANTI-SIGMA-F FACTOR RSBW-RELATED"/>
    <property type="match status" value="1"/>
</dbReference>
<dbReference type="InterPro" id="IPR036890">
    <property type="entry name" value="HATPase_C_sf"/>
</dbReference>
<dbReference type="RefSeq" id="WP_255310408.1">
    <property type="nucleotide sequence ID" value="NZ_JASJUS010000038.1"/>
</dbReference>
<dbReference type="PANTHER" id="PTHR35526:SF3">
    <property type="entry name" value="ANTI-SIGMA-F FACTOR RSBW"/>
    <property type="match status" value="1"/>
</dbReference>
<dbReference type="InterPro" id="IPR050267">
    <property type="entry name" value="Anti-sigma-factor_SerPK"/>
</dbReference>
<reference evidence="3 4" key="1">
    <citation type="submission" date="2023-05" db="EMBL/GenBank/DDBJ databases">
        <title>Streptomyces fuscus sp. nov., a brown-black pigment producing actinomyces isolated from dry sand of Sea duck farm.</title>
        <authorList>
            <person name="Xie J."/>
            <person name="Shen N."/>
        </authorList>
    </citation>
    <scope>NUCLEOTIDE SEQUENCE [LARGE SCALE GENOMIC DNA]</scope>
    <source>
        <strain evidence="3 4">GXMU-J15</strain>
    </source>
</reference>
<protein>
    <submittedName>
        <fullName evidence="3">ATP-binding protein</fullName>
    </submittedName>
</protein>
<dbReference type="InterPro" id="IPR003594">
    <property type="entry name" value="HATPase_dom"/>
</dbReference>
<dbReference type="Proteomes" id="UP001241926">
    <property type="component" value="Unassembled WGS sequence"/>
</dbReference>
<proteinExistence type="predicted"/>
<name>A0ABT7J8W7_9ACTN</name>
<organism evidence="3 4">
    <name type="scientific">Streptomyces fuscus</name>
    <dbReference type="NCBI Taxonomy" id="3048495"/>
    <lineage>
        <taxon>Bacteria</taxon>
        <taxon>Bacillati</taxon>
        <taxon>Actinomycetota</taxon>
        <taxon>Actinomycetes</taxon>
        <taxon>Kitasatosporales</taxon>
        <taxon>Streptomycetaceae</taxon>
        <taxon>Streptomyces</taxon>
    </lineage>
</organism>
<feature type="domain" description="Histidine kinase/HSP90-like ATPase" evidence="2">
    <location>
        <begin position="27"/>
        <end position="137"/>
    </location>
</feature>
<evidence type="ECO:0000256" key="1">
    <source>
        <dbReference type="ARBA" id="ARBA00022527"/>
    </source>
</evidence>
<comment type="caution">
    <text evidence="3">The sequence shown here is derived from an EMBL/GenBank/DDBJ whole genome shotgun (WGS) entry which is preliminary data.</text>
</comment>
<evidence type="ECO:0000259" key="2">
    <source>
        <dbReference type="Pfam" id="PF13581"/>
    </source>
</evidence>
<keyword evidence="4" id="KW-1185">Reference proteome</keyword>
<evidence type="ECO:0000313" key="3">
    <source>
        <dbReference type="EMBL" id="MDL2080831.1"/>
    </source>
</evidence>
<evidence type="ECO:0000313" key="4">
    <source>
        <dbReference type="Proteomes" id="UP001241926"/>
    </source>
</evidence>
<keyword evidence="1" id="KW-0808">Transferase</keyword>
<sequence length="143" mass="15639">MGGETDDDALGAQEIADRLVRFTGALGDVTEARLAAEAFLRDLTRVLPPTSPDHYDDILLVVTELAANSVEYAPGPFELRLRRAFDGVHVILRDTSQEAPVARSFDPGRGGRGIGWYLVQSLSNQVGVITHERGKDVHAFLPW</sequence>
<keyword evidence="1" id="KW-0723">Serine/threonine-protein kinase</keyword>
<keyword evidence="1" id="KW-0418">Kinase</keyword>
<keyword evidence="3" id="KW-0067">ATP-binding</keyword>
<dbReference type="CDD" id="cd16936">
    <property type="entry name" value="HATPase_RsbW-like"/>
    <property type="match status" value="1"/>
</dbReference>
<dbReference type="GO" id="GO:0005524">
    <property type="term" value="F:ATP binding"/>
    <property type="evidence" value="ECO:0007669"/>
    <property type="project" value="UniProtKB-KW"/>
</dbReference>